<organism evidence="2 3">
    <name type="scientific">Devosia nitrariae</name>
    <dbReference type="NCBI Taxonomy" id="2071872"/>
    <lineage>
        <taxon>Bacteria</taxon>
        <taxon>Pseudomonadati</taxon>
        <taxon>Pseudomonadota</taxon>
        <taxon>Alphaproteobacteria</taxon>
        <taxon>Hyphomicrobiales</taxon>
        <taxon>Devosiaceae</taxon>
        <taxon>Devosia</taxon>
    </lineage>
</organism>
<dbReference type="NCBIfam" id="TIGR01764">
    <property type="entry name" value="excise"/>
    <property type="match status" value="1"/>
</dbReference>
<name>A0ABQ5W1L0_9HYPH</name>
<protein>
    <recommendedName>
        <fullName evidence="1">Helix-turn-helix domain-containing protein</fullName>
    </recommendedName>
</protein>
<dbReference type="Pfam" id="PF12728">
    <property type="entry name" value="HTH_17"/>
    <property type="match status" value="1"/>
</dbReference>
<dbReference type="RefSeq" id="WP_284339413.1">
    <property type="nucleotide sequence ID" value="NZ_BSNS01000007.1"/>
</dbReference>
<comment type="caution">
    <text evidence="2">The sequence shown here is derived from an EMBL/GenBank/DDBJ whole genome shotgun (WGS) entry which is preliminary data.</text>
</comment>
<proteinExistence type="predicted"/>
<evidence type="ECO:0000313" key="3">
    <source>
        <dbReference type="Proteomes" id="UP001156691"/>
    </source>
</evidence>
<dbReference type="EMBL" id="BSNS01000007">
    <property type="protein sequence ID" value="GLQ53964.1"/>
    <property type="molecule type" value="Genomic_DNA"/>
</dbReference>
<dbReference type="InterPro" id="IPR041657">
    <property type="entry name" value="HTH_17"/>
</dbReference>
<accession>A0ABQ5W1L0</accession>
<evidence type="ECO:0000313" key="2">
    <source>
        <dbReference type="EMBL" id="GLQ53964.1"/>
    </source>
</evidence>
<dbReference type="Proteomes" id="UP001156691">
    <property type="component" value="Unassembled WGS sequence"/>
</dbReference>
<dbReference type="InterPro" id="IPR010093">
    <property type="entry name" value="SinI_DNA-bd"/>
</dbReference>
<keyword evidence="3" id="KW-1185">Reference proteome</keyword>
<feature type="domain" description="Helix-turn-helix" evidence="1">
    <location>
        <begin position="103"/>
        <end position="148"/>
    </location>
</feature>
<reference evidence="3" key="1">
    <citation type="journal article" date="2019" name="Int. J. Syst. Evol. Microbiol.">
        <title>The Global Catalogue of Microorganisms (GCM) 10K type strain sequencing project: providing services to taxonomists for standard genome sequencing and annotation.</title>
        <authorList>
            <consortium name="The Broad Institute Genomics Platform"/>
            <consortium name="The Broad Institute Genome Sequencing Center for Infectious Disease"/>
            <person name="Wu L."/>
            <person name="Ma J."/>
        </authorList>
    </citation>
    <scope>NUCLEOTIDE SEQUENCE [LARGE SCALE GENOMIC DNA]</scope>
    <source>
        <strain evidence="3">NBRC 112416</strain>
    </source>
</reference>
<sequence length="173" mass="19461">MRSLISDISIVAASQSGYIQAEVRETQMTQLLERPVLPTPDDAELANAASRTLSRAKSAELRVQVDSGEVLRLPKSVNELLYRLLTEMAQGNAVTLIPIHAELTTQEAADYLNVSRPYLIRLLQKGEIDHHMVGTHRRIKFSDLQTYRKASDEKRRQAMQALADQAQELDMGY</sequence>
<gene>
    <name evidence="2" type="ORF">GCM10010862_12230</name>
</gene>
<evidence type="ECO:0000259" key="1">
    <source>
        <dbReference type="Pfam" id="PF12728"/>
    </source>
</evidence>